<evidence type="ECO:0000313" key="2">
    <source>
        <dbReference type="Proteomes" id="UP000309340"/>
    </source>
</evidence>
<dbReference type="STRING" id="329884.A0A4U0WP75"/>
<feature type="non-terminal residue" evidence="1">
    <location>
        <position position="181"/>
    </location>
</feature>
<gene>
    <name evidence="1" type="ORF">B0A55_10162</name>
</gene>
<protein>
    <submittedName>
        <fullName evidence="1">Uncharacterized protein</fullName>
    </submittedName>
</protein>
<sequence length="181" mass="19541">MNPCDLTASRDNALLYFSQPSPPSSTHSSSPPAAPIAKWLLFVVASFSLVLQALCTAGDICYILGARNALLNNQLFFMSGYYTYVTYNGQDIAPASSLYSLNMTTDFPVERTIPESSVNNHSIPSSASIAKTDQFNVSVPLWYTNDTIYVFAGVGEPTSTLPSYNITSGTWQSVHVAGGDF</sequence>
<accession>A0A4U0WP75</accession>
<dbReference type="EMBL" id="NAJQ01000767">
    <property type="protein sequence ID" value="TKA65124.1"/>
    <property type="molecule type" value="Genomic_DNA"/>
</dbReference>
<name>A0A4U0WP75_9PEZI</name>
<dbReference type="OrthoDB" id="10251809at2759"/>
<dbReference type="AlphaFoldDB" id="A0A4U0WP75"/>
<reference evidence="1 2" key="1">
    <citation type="submission" date="2017-03" db="EMBL/GenBank/DDBJ databases">
        <title>Genomes of endolithic fungi from Antarctica.</title>
        <authorList>
            <person name="Coleine C."/>
            <person name="Masonjones S."/>
            <person name="Stajich J.E."/>
        </authorList>
    </citation>
    <scope>NUCLEOTIDE SEQUENCE [LARGE SCALE GENOMIC DNA]</scope>
    <source>
        <strain evidence="1 2">CCFEE 5184</strain>
    </source>
</reference>
<evidence type="ECO:0000313" key="1">
    <source>
        <dbReference type="EMBL" id="TKA65124.1"/>
    </source>
</evidence>
<comment type="caution">
    <text evidence="1">The sequence shown here is derived from an EMBL/GenBank/DDBJ whole genome shotgun (WGS) entry which is preliminary data.</text>
</comment>
<keyword evidence="2" id="KW-1185">Reference proteome</keyword>
<dbReference type="Proteomes" id="UP000309340">
    <property type="component" value="Unassembled WGS sequence"/>
</dbReference>
<proteinExistence type="predicted"/>
<organism evidence="1 2">
    <name type="scientific">Friedmanniomyces simplex</name>
    <dbReference type="NCBI Taxonomy" id="329884"/>
    <lineage>
        <taxon>Eukaryota</taxon>
        <taxon>Fungi</taxon>
        <taxon>Dikarya</taxon>
        <taxon>Ascomycota</taxon>
        <taxon>Pezizomycotina</taxon>
        <taxon>Dothideomycetes</taxon>
        <taxon>Dothideomycetidae</taxon>
        <taxon>Mycosphaerellales</taxon>
        <taxon>Teratosphaeriaceae</taxon>
        <taxon>Friedmanniomyces</taxon>
    </lineage>
</organism>